<dbReference type="PANTHER" id="PTHR30193">
    <property type="entry name" value="ABC TRANSPORTER PERMEASE PROTEIN"/>
    <property type="match status" value="1"/>
</dbReference>
<evidence type="ECO:0000313" key="9">
    <source>
        <dbReference type="EMBL" id="SCX82781.1"/>
    </source>
</evidence>
<dbReference type="SUPFAM" id="SSF160964">
    <property type="entry name" value="MalF N-terminal region-like"/>
    <property type="match status" value="1"/>
</dbReference>
<feature type="transmembrane region" description="Helical" evidence="7">
    <location>
        <begin position="207"/>
        <end position="223"/>
    </location>
</feature>
<dbReference type="Gene3D" id="1.10.3720.10">
    <property type="entry name" value="MetI-like"/>
    <property type="match status" value="1"/>
</dbReference>
<dbReference type="GO" id="GO:0005886">
    <property type="term" value="C:plasma membrane"/>
    <property type="evidence" value="ECO:0007669"/>
    <property type="project" value="UniProtKB-SubCell"/>
</dbReference>
<dbReference type="EMBL" id="FMVM01000001">
    <property type="protein sequence ID" value="SCX82781.1"/>
    <property type="molecule type" value="Genomic_DNA"/>
</dbReference>
<evidence type="ECO:0000313" key="10">
    <source>
        <dbReference type="Proteomes" id="UP000198538"/>
    </source>
</evidence>
<feature type="transmembrane region" description="Helical" evidence="7">
    <location>
        <begin position="111"/>
        <end position="133"/>
    </location>
</feature>
<dbReference type="PROSITE" id="PS50928">
    <property type="entry name" value="ABC_TM1"/>
    <property type="match status" value="1"/>
</dbReference>
<feature type="transmembrane region" description="Helical" evidence="7">
    <location>
        <begin position="49"/>
        <end position="75"/>
    </location>
</feature>
<keyword evidence="2 7" id="KW-0813">Transport</keyword>
<keyword evidence="6 7" id="KW-0472">Membrane</keyword>
<dbReference type="Pfam" id="PF00528">
    <property type="entry name" value="BPD_transp_1"/>
    <property type="match status" value="1"/>
</dbReference>
<dbReference type="PANTHER" id="PTHR30193:SF37">
    <property type="entry name" value="INNER MEMBRANE ABC TRANSPORTER PERMEASE PROTEIN YCJO"/>
    <property type="match status" value="1"/>
</dbReference>
<name>A0A1G5AY57_9BACL</name>
<evidence type="ECO:0000256" key="3">
    <source>
        <dbReference type="ARBA" id="ARBA00022475"/>
    </source>
</evidence>
<sequence length="330" mass="36415">MAVTAGGYFGNKCITGMELLHRSNAGVLLPVWQEGLVLRVMNTNKIYPWYFSSGAILLYLLFIVAPALLGIYYSFTDWNSYSSEKNFVGLEHFRTILAGDPTYLLFIKNTVLFTVVTSIAKTVLGLFLALLLVSGVKAANWHRMIIFSPQVLSFLIVGLVFKSLLDPNNGFVNVTLRSIGLDALAQNWLGSLTWAMPSIMAVDTWKGMGYIMVLFIAGLLAIPRDYYEAASIDGAGFIQKLFRITIPMLLPTITIATVLNITYGLRVFDAVYVLTNGGPGNATDVINTAVYSSFAKGYWGLGSALSTILFVIMAIISFFIIRLMNRKVEY</sequence>
<dbReference type="InterPro" id="IPR051393">
    <property type="entry name" value="ABC_transporter_permease"/>
</dbReference>
<feature type="domain" description="ABC transmembrane type-1" evidence="8">
    <location>
        <begin position="107"/>
        <end position="320"/>
    </location>
</feature>
<feature type="transmembrane region" description="Helical" evidence="7">
    <location>
        <begin position="244"/>
        <end position="265"/>
    </location>
</feature>
<comment type="similarity">
    <text evidence="7">Belongs to the binding-protein-dependent transport system permease family.</text>
</comment>
<evidence type="ECO:0000256" key="7">
    <source>
        <dbReference type="RuleBase" id="RU363032"/>
    </source>
</evidence>
<dbReference type="SUPFAM" id="SSF161098">
    <property type="entry name" value="MetI-like"/>
    <property type="match status" value="1"/>
</dbReference>
<evidence type="ECO:0000256" key="1">
    <source>
        <dbReference type="ARBA" id="ARBA00004651"/>
    </source>
</evidence>
<dbReference type="InterPro" id="IPR000515">
    <property type="entry name" value="MetI-like"/>
</dbReference>
<dbReference type="GO" id="GO:0055085">
    <property type="term" value="P:transmembrane transport"/>
    <property type="evidence" value="ECO:0007669"/>
    <property type="project" value="InterPro"/>
</dbReference>
<proteinExistence type="inferred from homology"/>
<comment type="subcellular location">
    <subcellularLocation>
        <location evidence="1 7">Cell membrane</location>
        <topology evidence="1 7">Multi-pass membrane protein</topology>
    </subcellularLocation>
</comment>
<evidence type="ECO:0000259" key="8">
    <source>
        <dbReference type="PROSITE" id="PS50928"/>
    </source>
</evidence>
<dbReference type="CDD" id="cd06261">
    <property type="entry name" value="TM_PBP2"/>
    <property type="match status" value="1"/>
</dbReference>
<keyword evidence="5 7" id="KW-1133">Transmembrane helix</keyword>
<keyword evidence="3" id="KW-1003">Cell membrane</keyword>
<dbReference type="Proteomes" id="UP000198538">
    <property type="component" value="Unassembled WGS sequence"/>
</dbReference>
<evidence type="ECO:0000256" key="5">
    <source>
        <dbReference type="ARBA" id="ARBA00022989"/>
    </source>
</evidence>
<dbReference type="AlphaFoldDB" id="A0A1G5AY57"/>
<organism evidence="9 10">
    <name type="scientific">Paenibacillus polysaccharolyticus</name>
    <dbReference type="NCBI Taxonomy" id="582692"/>
    <lineage>
        <taxon>Bacteria</taxon>
        <taxon>Bacillati</taxon>
        <taxon>Bacillota</taxon>
        <taxon>Bacilli</taxon>
        <taxon>Bacillales</taxon>
        <taxon>Paenibacillaceae</taxon>
        <taxon>Paenibacillus</taxon>
    </lineage>
</organism>
<evidence type="ECO:0000256" key="4">
    <source>
        <dbReference type="ARBA" id="ARBA00022692"/>
    </source>
</evidence>
<keyword evidence="10" id="KW-1185">Reference proteome</keyword>
<evidence type="ECO:0000256" key="6">
    <source>
        <dbReference type="ARBA" id="ARBA00023136"/>
    </source>
</evidence>
<dbReference type="InterPro" id="IPR035906">
    <property type="entry name" value="MetI-like_sf"/>
</dbReference>
<accession>A0A1G5AY57</accession>
<dbReference type="STRING" id="582692.SAMN05720606_101149"/>
<gene>
    <name evidence="9" type="ORF">SAMN05720606_101149</name>
</gene>
<keyword evidence="4 7" id="KW-0812">Transmembrane</keyword>
<feature type="transmembrane region" description="Helical" evidence="7">
    <location>
        <begin position="145"/>
        <end position="165"/>
    </location>
</feature>
<reference evidence="10" key="1">
    <citation type="submission" date="2016-10" db="EMBL/GenBank/DDBJ databases">
        <authorList>
            <person name="Varghese N."/>
            <person name="Submissions S."/>
        </authorList>
    </citation>
    <scope>NUCLEOTIDE SEQUENCE [LARGE SCALE GENOMIC DNA]</scope>
    <source>
        <strain evidence="10">BL9</strain>
    </source>
</reference>
<evidence type="ECO:0000256" key="2">
    <source>
        <dbReference type="ARBA" id="ARBA00022448"/>
    </source>
</evidence>
<protein>
    <submittedName>
        <fullName evidence="9">Carbohydrate ABC transporter membrane protein 1, CUT1 family</fullName>
    </submittedName>
</protein>
<feature type="transmembrane region" description="Helical" evidence="7">
    <location>
        <begin position="298"/>
        <end position="321"/>
    </location>
</feature>